<sequence>MSTTKLTKKQRKAAAFRSRKSKGGDEPLDLPALDDPEVDLNAEQMADVLPQPTTGAKTTRSRGENKKRKREHDEDTEMESLSPKRLKTDEGEKLNTKRTRAPPKYILFVGNLSYKTSVQAIAEHFSTCDPPPNIRQLTTRRKTDGDTQPEKSKGCAFLEFTKASGLQAALRLHHSVLDGRKINVELSAGGGGKSEARLKKLKTKNAKLDKHRSESANRRKNVSGMEDETESKVSKARFSETSGDTSVPMTKRTWSVSKNGEKASRGGQRHKRGIKHKGSNIKGPRTFTFSGANAIPIG</sequence>
<name>G4T762_SERID</name>
<dbReference type="OrthoDB" id="167718at2759"/>
<dbReference type="InterPro" id="IPR034228">
    <property type="entry name" value="Nop6_RRM"/>
</dbReference>
<dbReference type="SUPFAM" id="SSF54928">
    <property type="entry name" value="RNA-binding domain, RBD"/>
    <property type="match status" value="1"/>
</dbReference>
<keyword evidence="6" id="KW-1185">Reference proteome</keyword>
<dbReference type="eggNOG" id="KOG0118">
    <property type="taxonomic scope" value="Eukaryota"/>
</dbReference>
<dbReference type="SMART" id="SM00360">
    <property type="entry name" value="RRM"/>
    <property type="match status" value="1"/>
</dbReference>
<reference evidence="5 6" key="1">
    <citation type="journal article" date="2011" name="PLoS Pathog.">
        <title>Endophytic Life Strategies Decoded by Genome and Transcriptome Analyses of the Mutualistic Root Symbiont Piriformospora indica.</title>
        <authorList>
            <person name="Zuccaro A."/>
            <person name="Lahrmann U."/>
            <person name="Guldener U."/>
            <person name="Langen G."/>
            <person name="Pfiffi S."/>
            <person name="Biedenkopf D."/>
            <person name="Wong P."/>
            <person name="Samans B."/>
            <person name="Grimm C."/>
            <person name="Basiewicz M."/>
            <person name="Murat C."/>
            <person name="Martin F."/>
            <person name="Kogel K.H."/>
        </authorList>
    </citation>
    <scope>NUCLEOTIDE SEQUENCE [LARGE SCALE GENOMIC DNA]</scope>
    <source>
        <strain evidence="5 6">DSM 11827</strain>
    </source>
</reference>
<proteinExistence type="predicted"/>
<dbReference type="Pfam" id="PF00076">
    <property type="entry name" value="RRM_1"/>
    <property type="match status" value="1"/>
</dbReference>
<feature type="compositionally biased region" description="Acidic residues" evidence="3">
    <location>
        <begin position="26"/>
        <end position="40"/>
    </location>
</feature>
<dbReference type="PROSITE" id="PS50102">
    <property type="entry name" value="RRM"/>
    <property type="match status" value="1"/>
</dbReference>
<dbReference type="FunCoup" id="G4T762">
    <property type="interactions" value="144"/>
</dbReference>
<dbReference type="EMBL" id="CAFZ01000010">
    <property type="protein sequence ID" value="CCA67151.1"/>
    <property type="molecule type" value="Genomic_DNA"/>
</dbReference>
<organism evidence="5 6">
    <name type="scientific">Serendipita indica (strain DSM 11827)</name>
    <name type="common">Root endophyte fungus</name>
    <name type="synonym">Piriformospora indica</name>
    <dbReference type="NCBI Taxonomy" id="1109443"/>
    <lineage>
        <taxon>Eukaryota</taxon>
        <taxon>Fungi</taxon>
        <taxon>Dikarya</taxon>
        <taxon>Basidiomycota</taxon>
        <taxon>Agaricomycotina</taxon>
        <taxon>Agaricomycetes</taxon>
        <taxon>Sebacinales</taxon>
        <taxon>Serendipitaceae</taxon>
        <taxon>Serendipita</taxon>
    </lineage>
</organism>
<keyword evidence="1 2" id="KW-0694">RNA-binding</keyword>
<protein>
    <submittedName>
        <fullName evidence="5">Related to NOP6-protein with possible role in rRNA processing</fullName>
    </submittedName>
</protein>
<dbReference type="InterPro" id="IPR035979">
    <property type="entry name" value="RBD_domain_sf"/>
</dbReference>
<evidence type="ECO:0000256" key="3">
    <source>
        <dbReference type="SAM" id="MobiDB-lite"/>
    </source>
</evidence>
<feature type="domain" description="RRM" evidence="4">
    <location>
        <begin position="105"/>
        <end position="189"/>
    </location>
</feature>
<feature type="region of interest" description="Disordered" evidence="3">
    <location>
        <begin position="127"/>
        <end position="151"/>
    </location>
</feature>
<feature type="compositionally biased region" description="Basic residues" evidence="3">
    <location>
        <begin position="1"/>
        <end position="21"/>
    </location>
</feature>
<evidence type="ECO:0000256" key="2">
    <source>
        <dbReference type="PROSITE-ProRule" id="PRU00176"/>
    </source>
</evidence>
<dbReference type="AlphaFoldDB" id="G4T762"/>
<dbReference type="GO" id="GO:0019843">
    <property type="term" value="F:rRNA binding"/>
    <property type="evidence" value="ECO:0007669"/>
    <property type="project" value="TreeGrafter"/>
</dbReference>
<evidence type="ECO:0000256" key="1">
    <source>
        <dbReference type="ARBA" id="ARBA00022884"/>
    </source>
</evidence>
<accession>G4T762</accession>
<feature type="compositionally biased region" description="Polar residues" evidence="3">
    <location>
        <begin position="239"/>
        <end position="258"/>
    </location>
</feature>
<feature type="compositionally biased region" description="Basic and acidic residues" evidence="3">
    <location>
        <begin position="206"/>
        <end position="217"/>
    </location>
</feature>
<dbReference type="HOGENOM" id="CLU_037639_1_1_1"/>
<dbReference type="PANTHER" id="PTHR23236:SF51">
    <property type="entry name" value="NUCLEOLAR PROTEIN 6"/>
    <property type="match status" value="1"/>
</dbReference>
<evidence type="ECO:0000313" key="6">
    <source>
        <dbReference type="Proteomes" id="UP000007148"/>
    </source>
</evidence>
<dbReference type="InParanoid" id="G4T762"/>
<feature type="region of interest" description="Disordered" evidence="3">
    <location>
        <begin position="204"/>
        <end position="298"/>
    </location>
</feature>
<feature type="compositionally biased region" description="Basic residues" evidence="3">
    <location>
        <begin position="267"/>
        <end position="279"/>
    </location>
</feature>
<feature type="region of interest" description="Disordered" evidence="3">
    <location>
        <begin position="1"/>
        <end position="98"/>
    </location>
</feature>
<dbReference type="GO" id="GO:0005730">
    <property type="term" value="C:nucleolus"/>
    <property type="evidence" value="ECO:0007669"/>
    <property type="project" value="TreeGrafter"/>
</dbReference>
<comment type="caution">
    <text evidence="5">The sequence shown here is derived from an EMBL/GenBank/DDBJ whole genome shotgun (WGS) entry which is preliminary data.</text>
</comment>
<dbReference type="PANTHER" id="PTHR23236">
    <property type="entry name" value="EUKARYOTIC TRANSLATION INITIATION FACTOR 4B/4H"/>
    <property type="match status" value="1"/>
</dbReference>
<dbReference type="STRING" id="1109443.G4T762"/>
<dbReference type="Proteomes" id="UP000007148">
    <property type="component" value="Unassembled WGS sequence"/>
</dbReference>
<dbReference type="OMA" id="IKAHFAS"/>
<gene>
    <name evidence="5" type="ORF">PIIN_00984</name>
</gene>
<dbReference type="GO" id="GO:0042274">
    <property type="term" value="P:ribosomal small subunit biogenesis"/>
    <property type="evidence" value="ECO:0007669"/>
    <property type="project" value="TreeGrafter"/>
</dbReference>
<dbReference type="InterPro" id="IPR000504">
    <property type="entry name" value="RRM_dom"/>
</dbReference>
<dbReference type="InterPro" id="IPR012677">
    <property type="entry name" value="Nucleotide-bd_a/b_plait_sf"/>
</dbReference>
<feature type="compositionally biased region" description="Basic and acidic residues" evidence="3">
    <location>
        <begin position="86"/>
        <end position="95"/>
    </location>
</feature>
<dbReference type="Gene3D" id="3.30.70.330">
    <property type="match status" value="1"/>
</dbReference>
<dbReference type="CDD" id="cd12400">
    <property type="entry name" value="RRM_Nop6"/>
    <property type="match status" value="1"/>
</dbReference>
<feature type="compositionally biased region" description="Basic and acidic residues" evidence="3">
    <location>
        <begin position="141"/>
        <end position="151"/>
    </location>
</feature>
<evidence type="ECO:0000259" key="4">
    <source>
        <dbReference type="PROSITE" id="PS50102"/>
    </source>
</evidence>
<evidence type="ECO:0000313" key="5">
    <source>
        <dbReference type="EMBL" id="CCA67151.1"/>
    </source>
</evidence>